<dbReference type="Proteomes" id="UP000699042">
    <property type="component" value="Unassembled WGS sequence"/>
</dbReference>
<evidence type="ECO:0000313" key="2">
    <source>
        <dbReference type="Proteomes" id="UP000699042"/>
    </source>
</evidence>
<gene>
    <name evidence="1" type="ORF">JMJ77_005939</name>
</gene>
<sequence>MPSITDIPCELVASILRSLDDFETLTSFLLACRHIYTSFQQIPGTELAIIRQRIEPDLLPYAVASLDASKLQPSPGDESSFRSLLDLLYDAPSQLVARTASMPPELLRSMSRKHDWVTTLALSYAAEAKIHISSDIITSSEAVDLSPSEYFRFCRAFYRVDLFYFLFGAVGNFHALSGVGNLLLDRHPPWENEQLGCVHDFIETKFLEGKLFGSSINVFAQKALFGEYQTNYLMTGPNNFMIQIWLSHGLDFLRRLMSANSHESKRVLLVSAINAGWTSLPEALLCIMDFHPHNNTNLEDLSTSELATIIPAYENICNTDKGPYAGWYAANTSVPPLFWVYRRENRWLRRRAYVFWDWVYVREPDILKLFATASEEDD</sequence>
<accession>A0A9P7RHT3</accession>
<protein>
    <submittedName>
        <fullName evidence="1">Major facilitator superfamily transporter multidrug resistance</fullName>
    </submittedName>
</protein>
<reference evidence="1" key="1">
    <citation type="submission" date="2021-05" db="EMBL/GenBank/DDBJ databases">
        <title>Comparative genomics of three Colletotrichum scovillei strains and genetic complementation revealed genes involved fungal growth and virulence on chili pepper.</title>
        <authorList>
            <person name="Hsieh D.-K."/>
            <person name="Chuang S.-C."/>
            <person name="Chen C.-Y."/>
            <person name="Chao Y.-T."/>
            <person name="Lu M.-Y.J."/>
            <person name="Lee M.-H."/>
            <person name="Shih M.-C."/>
        </authorList>
    </citation>
    <scope>NUCLEOTIDE SEQUENCE</scope>
    <source>
        <strain evidence="1">Coll-153</strain>
    </source>
</reference>
<comment type="caution">
    <text evidence="1">The sequence shown here is derived from an EMBL/GenBank/DDBJ whole genome shotgun (WGS) entry which is preliminary data.</text>
</comment>
<proteinExistence type="predicted"/>
<keyword evidence="2" id="KW-1185">Reference proteome</keyword>
<dbReference type="AlphaFoldDB" id="A0A9P7RHT3"/>
<organism evidence="1 2">
    <name type="scientific">Colletotrichum scovillei</name>
    <dbReference type="NCBI Taxonomy" id="1209932"/>
    <lineage>
        <taxon>Eukaryota</taxon>
        <taxon>Fungi</taxon>
        <taxon>Dikarya</taxon>
        <taxon>Ascomycota</taxon>
        <taxon>Pezizomycotina</taxon>
        <taxon>Sordariomycetes</taxon>
        <taxon>Hypocreomycetidae</taxon>
        <taxon>Glomerellales</taxon>
        <taxon>Glomerellaceae</taxon>
        <taxon>Colletotrichum</taxon>
        <taxon>Colletotrichum acutatum species complex</taxon>
    </lineage>
</organism>
<dbReference type="EMBL" id="JAESDN010000001">
    <property type="protein sequence ID" value="KAG7058566.1"/>
    <property type="molecule type" value="Genomic_DNA"/>
</dbReference>
<name>A0A9P7RHT3_9PEZI</name>
<evidence type="ECO:0000313" key="1">
    <source>
        <dbReference type="EMBL" id="KAG7058566.1"/>
    </source>
</evidence>